<organism evidence="8 9">
    <name type="scientific">Anaerocolumna sedimenticola</name>
    <dbReference type="NCBI Taxonomy" id="2696063"/>
    <lineage>
        <taxon>Bacteria</taxon>
        <taxon>Bacillati</taxon>
        <taxon>Bacillota</taxon>
        <taxon>Clostridia</taxon>
        <taxon>Lachnospirales</taxon>
        <taxon>Lachnospiraceae</taxon>
        <taxon>Anaerocolumna</taxon>
    </lineage>
</organism>
<evidence type="ECO:0000256" key="3">
    <source>
        <dbReference type="ARBA" id="ARBA00022827"/>
    </source>
</evidence>
<evidence type="ECO:0000256" key="2">
    <source>
        <dbReference type="ARBA" id="ARBA00022630"/>
    </source>
</evidence>
<dbReference type="GO" id="GO:0016614">
    <property type="term" value="F:oxidoreductase activity, acting on CH-OH group of donors"/>
    <property type="evidence" value="ECO:0007669"/>
    <property type="project" value="InterPro"/>
</dbReference>
<dbReference type="GO" id="GO:0071949">
    <property type="term" value="F:FAD binding"/>
    <property type="evidence" value="ECO:0007669"/>
    <property type="project" value="InterPro"/>
</dbReference>
<keyword evidence="3" id="KW-0274">FAD</keyword>
<dbReference type="SUPFAM" id="SSF51905">
    <property type="entry name" value="FAD/NAD(P)-binding domain"/>
    <property type="match status" value="1"/>
</dbReference>
<accession>A0A6P1TPI3</accession>
<evidence type="ECO:0000259" key="7">
    <source>
        <dbReference type="Pfam" id="PF05199"/>
    </source>
</evidence>
<dbReference type="EMBL" id="CP048000">
    <property type="protein sequence ID" value="QHQ63170.1"/>
    <property type="molecule type" value="Genomic_DNA"/>
</dbReference>
<comment type="similarity">
    <text evidence="1">Belongs to the GMC oxidoreductase family.</text>
</comment>
<feature type="domain" description="Glucose-methanol-choline oxidoreductase C-terminal" evidence="7">
    <location>
        <begin position="445"/>
        <end position="555"/>
    </location>
</feature>
<evidence type="ECO:0000256" key="4">
    <source>
        <dbReference type="ARBA" id="ARBA00023002"/>
    </source>
</evidence>
<evidence type="ECO:0000256" key="1">
    <source>
        <dbReference type="ARBA" id="ARBA00010790"/>
    </source>
</evidence>
<dbReference type="InterPro" id="IPR002938">
    <property type="entry name" value="FAD-bd"/>
</dbReference>
<evidence type="ECO:0000259" key="5">
    <source>
        <dbReference type="Pfam" id="PF00732"/>
    </source>
</evidence>
<evidence type="ECO:0000313" key="9">
    <source>
        <dbReference type="Proteomes" id="UP000464314"/>
    </source>
</evidence>
<dbReference type="PRINTS" id="PR00411">
    <property type="entry name" value="PNDRDTASEI"/>
</dbReference>
<dbReference type="Proteomes" id="UP000464314">
    <property type="component" value="Chromosome"/>
</dbReference>
<dbReference type="Gene3D" id="3.50.50.60">
    <property type="entry name" value="FAD/NAD(P)-binding domain"/>
    <property type="match status" value="2"/>
</dbReference>
<sequence length="569" mass="62795">MDKDADVIVIGAGGGGAVAAKELGEKGIKVLLLEAGPWYGNKKWPKPNAEPGGVSSTSADDLSIEILKECFTDLEDDMNDFVTGKFRWGPANREQGAWLRNITTGGYTWQNSGVGGTTLHYWANSPRAYPQSVNNIWPISYEELIPYYERVEQTLPVRPAPVTAKEELFYIGVRKAGWQLLDTPNLTGPGYRPQPNAILRPNPSLSDPDFNFQTNTSVGCTLRGHCINGCHIGPTVDGVAKRSTLVSYIPRGLRTGNVEVRPNTFVTKILTAEDATEGLHTVGVLYRDTWSGEVGQLSADVIIMAAGAVETPRLWLNSGLPENEWVGKGLINHWFDCLAGIFEEQVLMDQLGVSDIKPYVGQNAAARFDYPGLGVIETYGLSPGLYSAMLYGTSDKGYHILNKKYPQKPWDVEGRVVGEQLKEFMRDYRRTLSVLIFTDDDVNKSNSITLDPELKDENGYIPVINYQPSKSDMEKRDQLAVIATDIMRKAGAKTVIRSDWPPGIFIHIQSTMRIGYVTDTNCEANQVKRLYIADNSVLFNGLGGPNPTLTTQALATRTAEKIIEKYFSS</sequence>
<dbReference type="PANTHER" id="PTHR46056">
    <property type="entry name" value="LONG-CHAIN-ALCOHOL OXIDASE"/>
    <property type="match status" value="1"/>
</dbReference>
<dbReference type="InterPro" id="IPR036188">
    <property type="entry name" value="FAD/NAD-bd_sf"/>
</dbReference>
<dbReference type="InterPro" id="IPR000172">
    <property type="entry name" value="GMC_OxRdtase_N"/>
</dbReference>
<evidence type="ECO:0000259" key="6">
    <source>
        <dbReference type="Pfam" id="PF01494"/>
    </source>
</evidence>
<proteinExistence type="inferred from homology"/>
<keyword evidence="9" id="KW-1185">Reference proteome</keyword>
<dbReference type="RefSeq" id="WP_161839991.1">
    <property type="nucleotide sequence ID" value="NZ_CP048000.1"/>
</dbReference>
<evidence type="ECO:0000313" key="8">
    <source>
        <dbReference type="EMBL" id="QHQ63170.1"/>
    </source>
</evidence>
<dbReference type="InterPro" id="IPR007867">
    <property type="entry name" value="GMC_OxRtase_C"/>
</dbReference>
<feature type="domain" description="FAD-binding" evidence="6">
    <location>
        <begin position="4"/>
        <end position="35"/>
    </location>
</feature>
<keyword evidence="4" id="KW-0560">Oxidoreductase</keyword>
<dbReference type="Pfam" id="PF05199">
    <property type="entry name" value="GMC_oxred_C"/>
    <property type="match status" value="1"/>
</dbReference>
<dbReference type="Pfam" id="PF01494">
    <property type="entry name" value="FAD_binding_3"/>
    <property type="match status" value="1"/>
</dbReference>
<dbReference type="PANTHER" id="PTHR46056:SF12">
    <property type="entry name" value="LONG-CHAIN-ALCOHOL OXIDASE"/>
    <property type="match status" value="1"/>
</dbReference>
<reference evidence="8 9" key="1">
    <citation type="submission" date="2020-01" db="EMBL/GenBank/DDBJ databases">
        <title>Genome analysis of Anaerocolumna sp. CBA3638.</title>
        <authorList>
            <person name="Kim J."/>
            <person name="Roh S.W."/>
        </authorList>
    </citation>
    <scope>NUCLEOTIDE SEQUENCE [LARGE SCALE GENOMIC DNA]</scope>
    <source>
        <strain evidence="8 9">CBA3638</strain>
    </source>
</reference>
<gene>
    <name evidence="8" type="ORF">Ana3638_22320</name>
</gene>
<protein>
    <submittedName>
        <fullName evidence="8">FAD-binding protein</fullName>
    </submittedName>
</protein>
<feature type="domain" description="Glucose-methanol-choline oxidoreductase N-terminal" evidence="5">
    <location>
        <begin position="230"/>
        <end position="333"/>
    </location>
</feature>
<dbReference type="AlphaFoldDB" id="A0A6P1TPI3"/>
<dbReference type="Pfam" id="PF00732">
    <property type="entry name" value="GMC_oxred_N"/>
    <property type="match status" value="1"/>
</dbReference>
<name>A0A6P1TPI3_9FIRM</name>
<dbReference type="KEGG" id="anr:Ana3638_22320"/>
<keyword evidence="2" id="KW-0285">Flavoprotein</keyword>